<sequence length="543" mass="58999">MRLQSVAVLGGGPGGLYAARLLKLAHPDATVRVYEQGVPEKTFGFGVAVAGRTQRNLEEADAASQADIIAAGRPHDMRMLVGGQVARVHNGPLIGIARTELLAVLTRHARAAGVELHHGRRYRLDEVDDADLVVVADGVNSRTRTEHAADFGAHVDVADGLYLWAGADFALDTAIFAPVTTAHGTFVTHAYPYASDRSTFLIETDEATWRAAGFDVTTEATGPDVSDTTALAYLEKAFTEHLDGHRLIGNRTRWLRFRTVHCERWTRGNAVLLGDAAHTAHYSVGSGTKLAMEDAIALRDAIAEASDLPTALARYEHERRPQVQRIQELARRSMLWWDSFPRRTHLPVDQLMVAYMTRTGNVGLQRFAATNPDIVRRGLAQFADADPAHVPVEGVVDWVLGRPLTHGDRRWTGRVLPAGDRDRLTAALPEDPAPPPPGADLARVVVTLDDPWDAAADALVKKLHDLTLGGWAGFWLTGSADRHHLLTRLDLGERLRAETAGLVVVDGPSSSLDDLAAGLAAARTDLVCPISTADRRTHEEVLR</sequence>
<keyword evidence="5" id="KW-1185">Reference proteome</keyword>
<evidence type="ECO:0000256" key="2">
    <source>
        <dbReference type="ARBA" id="ARBA00023027"/>
    </source>
</evidence>
<keyword evidence="2" id="KW-0520">NAD</keyword>
<dbReference type="Gene3D" id="3.30.9.20">
    <property type="match status" value="1"/>
</dbReference>
<keyword evidence="1" id="KW-0560">Oxidoreductase</keyword>
<dbReference type="Gene3D" id="3.50.50.60">
    <property type="entry name" value="FAD/NAD(P)-binding domain"/>
    <property type="match status" value="1"/>
</dbReference>
<dbReference type="SUPFAM" id="SSF51905">
    <property type="entry name" value="FAD/NAD(P)-binding domain"/>
    <property type="match status" value="1"/>
</dbReference>
<dbReference type="Proteomes" id="UP001499967">
    <property type="component" value="Unassembled WGS sequence"/>
</dbReference>
<gene>
    <name evidence="4" type="ORF">GCM10009559_31240</name>
</gene>
<accession>A0ABN1Q5S1</accession>
<evidence type="ECO:0000313" key="5">
    <source>
        <dbReference type="Proteomes" id="UP001499967"/>
    </source>
</evidence>
<dbReference type="PANTHER" id="PTHR43476:SF4">
    <property type="entry name" value="BLR0106 PROTEIN"/>
    <property type="match status" value="1"/>
</dbReference>
<evidence type="ECO:0000259" key="3">
    <source>
        <dbReference type="Pfam" id="PF01494"/>
    </source>
</evidence>
<dbReference type="RefSeq" id="WP_343942115.1">
    <property type="nucleotide sequence ID" value="NZ_BAAAHP010000087.1"/>
</dbReference>
<proteinExistence type="predicted"/>
<dbReference type="PRINTS" id="PR00420">
    <property type="entry name" value="RNGMNOXGNASE"/>
</dbReference>
<dbReference type="Pfam" id="PF01494">
    <property type="entry name" value="FAD_binding_3"/>
    <property type="match status" value="1"/>
</dbReference>
<evidence type="ECO:0000313" key="4">
    <source>
        <dbReference type="EMBL" id="GAA0937845.1"/>
    </source>
</evidence>
<comment type="caution">
    <text evidence="4">The sequence shown here is derived from an EMBL/GenBank/DDBJ whole genome shotgun (WGS) entry which is preliminary data.</text>
</comment>
<dbReference type="EMBL" id="BAAAHP010000087">
    <property type="protein sequence ID" value="GAA0937845.1"/>
    <property type="molecule type" value="Genomic_DNA"/>
</dbReference>
<dbReference type="PANTHER" id="PTHR43476">
    <property type="entry name" value="3-(3-HYDROXY-PHENYL)PROPIONATE/3-HYDROXYCINNAMIC ACID HYDROXYLASE"/>
    <property type="match status" value="1"/>
</dbReference>
<evidence type="ECO:0000256" key="1">
    <source>
        <dbReference type="ARBA" id="ARBA00023002"/>
    </source>
</evidence>
<dbReference type="InterPro" id="IPR002938">
    <property type="entry name" value="FAD-bd"/>
</dbReference>
<dbReference type="InterPro" id="IPR050631">
    <property type="entry name" value="PheA/TfdB_FAD_monoxygenase"/>
</dbReference>
<protein>
    <recommendedName>
        <fullName evidence="3">FAD-binding domain-containing protein</fullName>
    </recommendedName>
</protein>
<organism evidence="4 5">
    <name type="scientific">Pseudonocardia zijingensis</name>
    <dbReference type="NCBI Taxonomy" id="153376"/>
    <lineage>
        <taxon>Bacteria</taxon>
        <taxon>Bacillati</taxon>
        <taxon>Actinomycetota</taxon>
        <taxon>Actinomycetes</taxon>
        <taxon>Pseudonocardiales</taxon>
        <taxon>Pseudonocardiaceae</taxon>
        <taxon>Pseudonocardia</taxon>
    </lineage>
</organism>
<name>A0ABN1Q5S1_9PSEU</name>
<feature type="domain" description="FAD-binding" evidence="3">
    <location>
        <begin position="5"/>
        <end position="327"/>
    </location>
</feature>
<reference evidence="4 5" key="1">
    <citation type="journal article" date="2019" name="Int. J. Syst. Evol. Microbiol.">
        <title>The Global Catalogue of Microorganisms (GCM) 10K type strain sequencing project: providing services to taxonomists for standard genome sequencing and annotation.</title>
        <authorList>
            <consortium name="The Broad Institute Genomics Platform"/>
            <consortium name="The Broad Institute Genome Sequencing Center for Infectious Disease"/>
            <person name="Wu L."/>
            <person name="Ma J."/>
        </authorList>
    </citation>
    <scope>NUCLEOTIDE SEQUENCE [LARGE SCALE GENOMIC DNA]</scope>
    <source>
        <strain evidence="4 5">JCM 11117</strain>
    </source>
</reference>
<dbReference type="InterPro" id="IPR036188">
    <property type="entry name" value="FAD/NAD-bd_sf"/>
</dbReference>